<protein>
    <submittedName>
        <fullName evidence="3">Uncharacterized protein</fullName>
    </submittedName>
</protein>
<evidence type="ECO:0000256" key="2">
    <source>
        <dbReference type="SAM" id="SignalP"/>
    </source>
</evidence>
<feature type="chain" id="PRO_5046539304" evidence="2">
    <location>
        <begin position="20"/>
        <end position="111"/>
    </location>
</feature>
<sequence length="111" mass="11900">MNTMFVFFALTLLVAAVLAAPIQMDANSIMARALDGSTHPSDAQTDGRSGYDITKRSDEIDEAAGRSGYDITKRSDEIDEAAGRSGYDITKRSDAVDETTAGRSGYDITKV</sequence>
<keyword evidence="2" id="KW-0732">Signal</keyword>
<feature type="signal peptide" evidence="2">
    <location>
        <begin position="1"/>
        <end position="19"/>
    </location>
</feature>
<organism evidence="3 4">
    <name type="scientific">Diaporthe eres</name>
    <name type="common">Phomopsis oblonga</name>
    <dbReference type="NCBI Taxonomy" id="83184"/>
    <lineage>
        <taxon>Eukaryota</taxon>
        <taxon>Fungi</taxon>
        <taxon>Dikarya</taxon>
        <taxon>Ascomycota</taxon>
        <taxon>Pezizomycotina</taxon>
        <taxon>Sordariomycetes</taxon>
        <taxon>Sordariomycetidae</taxon>
        <taxon>Diaporthales</taxon>
        <taxon>Diaporthaceae</taxon>
        <taxon>Diaporthe</taxon>
        <taxon>Diaporthe eres species complex</taxon>
    </lineage>
</organism>
<evidence type="ECO:0000256" key="1">
    <source>
        <dbReference type="SAM" id="MobiDB-lite"/>
    </source>
</evidence>
<keyword evidence="4" id="KW-1185">Reference proteome</keyword>
<comment type="caution">
    <text evidence="3">The sequence shown here is derived from an EMBL/GenBank/DDBJ whole genome shotgun (WGS) entry which is preliminary data.</text>
</comment>
<evidence type="ECO:0000313" key="4">
    <source>
        <dbReference type="Proteomes" id="UP001430848"/>
    </source>
</evidence>
<accession>A0ABR1NQB6</accession>
<gene>
    <name evidence="3" type="ORF">SLS63_012805</name>
</gene>
<feature type="compositionally biased region" description="Polar residues" evidence="1">
    <location>
        <begin position="38"/>
        <end position="47"/>
    </location>
</feature>
<name>A0ABR1NQB6_DIAER</name>
<dbReference type="EMBL" id="JAKNSF020000151">
    <property type="protein sequence ID" value="KAK7711016.1"/>
    <property type="molecule type" value="Genomic_DNA"/>
</dbReference>
<reference evidence="3 4" key="1">
    <citation type="submission" date="2024-02" db="EMBL/GenBank/DDBJ databases">
        <title>De novo assembly and annotation of 12 fungi associated with fruit tree decline syndrome in Ontario, Canada.</title>
        <authorList>
            <person name="Sulman M."/>
            <person name="Ellouze W."/>
            <person name="Ilyukhin E."/>
        </authorList>
    </citation>
    <scope>NUCLEOTIDE SEQUENCE [LARGE SCALE GENOMIC DNA]</scope>
    <source>
        <strain evidence="3 4">M169</strain>
    </source>
</reference>
<dbReference type="Proteomes" id="UP001430848">
    <property type="component" value="Unassembled WGS sequence"/>
</dbReference>
<evidence type="ECO:0000313" key="3">
    <source>
        <dbReference type="EMBL" id="KAK7711016.1"/>
    </source>
</evidence>
<proteinExistence type="predicted"/>
<feature type="region of interest" description="Disordered" evidence="1">
    <location>
        <begin position="35"/>
        <end position="111"/>
    </location>
</feature>